<protein>
    <submittedName>
        <fullName evidence="5">Poly(A)-specific ribonuclease complex subunit Pan3</fullName>
    </submittedName>
</protein>
<comment type="subcellular location">
    <subcellularLocation>
        <location evidence="1">Cytoplasm</location>
    </subcellularLocation>
</comment>
<dbReference type="PANTHER" id="PTHR12272">
    <property type="entry name" value="DEADENYLATION COMPLEX SUBUNIT PAN3"/>
    <property type="match status" value="1"/>
</dbReference>
<evidence type="ECO:0000256" key="3">
    <source>
        <dbReference type="SAM" id="MobiDB-lite"/>
    </source>
</evidence>
<dbReference type="JaponicusDB" id="SJAG_01910">
    <property type="gene designation" value="pan3"/>
</dbReference>
<name>B6JZ84_SCHJY</name>
<organism evidence="5 7">
    <name type="scientific">Schizosaccharomyces japonicus (strain yFS275 / FY16936)</name>
    <name type="common">Fission yeast</name>
    <dbReference type="NCBI Taxonomy" id="402676"/>
    <lineage>
        <taxon>Eukaryota</taxon>
        <taxon>Fungi</taxon>
        <taxon>Dikarya</taxon>
        <taxon>Ascomycota</taxon>
        <taxon>Taphrinomycotina</taxon>
        <taxon>Schizosaccharomycetes</taxon>
        <taxon>Schizosaccharomycetales</taxon>
        <taxon>Schizosaccharomycetaceae</taxon>
        <taxon>Schizosaccharomyces</taxon>
    </lineage>
</organism>
<dbReference type="Gene3D" id="1.20.5.5160">
    <property type="match status" value="1"/>
</dbReference>
<dbReference type="HOGENOM" id="CLU_403404_0_0_1"/>
<dbReference type="GO" id="GO:0031251">
    <property type="term" value="C:PAN complex"/>
    <property type="evidence" value="ECO:0000318"/>
    <property type="project" value="GO_Central"/>
</dbReference>
<dbReference type="RefSeq" id="XP_002173145.1">
    <property type="nucleotide sequence ID" value="XM_002173109.2"/>
</dbReference>
<keyword evidence="7" id="KW-1185">Reference proteome</keyword>
<evidence type="ECO:0000259" key="4">
    <source>
        <dbReference type="Pfam" id="PF18101"/>
    </source>
</evidence>
<reference evidence="5 7" key="1">
    <citation type="journal article" date="2011" name="Science">
        <title>Comparative functional genomics of the fission yeasts.</title>
        <authorList>
            <person name="Rhind N."/>
            <person name="Chen Z."/>
            <person name="Yassour M."/>
            <person name="Thompson D.A."/>
            <person name="Haas B.J."/>
            <person name="Habib N."/>
            <person name="Wapinski I."/>
            <person name="Roy S."/>
            <person name="Lin M.F."/>
            <person name="Heiman D.I."/>
            <person name="Young S.K."/>
            <person name="Furuya K."/>
            <person name="Guo Y."/>
            <person name="Pidoux A."/>
            <person name="Chen H.M."/>
            <person name="Robbertse B."/>
            <person name="Goldberg J.M."/>
            <person name="Aoki K."/>
            <person name="Bayne E.H."/>
            <person name="Berlin A.M."/>
            <person name="Desjardins C.A."/>
            <person name="Dobbs E."/>
            <person name="Dukaj L."/>
            <person name="Fan L."/>
            <person name="FitzGerald M.G."/>
            <person name="French C."/>
            <person name="Gujja S."/>
            <person name="Hansen K."/>
            <person name="Keifenheim D."/>
            <person name="Levin J.Z."/>
            <person name="Mosher R.A."/>
            <person name="Mueller C.A."/>
            <person name="Pfiffner J."/>
            <person name="Priest M."/>
            <person name="Russ C."/>
            <person name="Smialowska A."/>
            <person name="Swoboda P."/>
            <person name="Sykes S.M."/>
            <person name="Vaughn M."/>
            <person name="Vengrova S."/>
            <person name="Yoder R."/>
            <person name="Zeng Q."/>
            <person name="Allshire R."/>
            <person name="Baulcombe D."/>
            <person name="Birren B.W."/>
            <person name="Brown W."/>
            <person name="Ekwall K."/>
            <person name="Kellis M."/>
            <person name="Leatherwood J."/>
            <person name="Levin H."/>
            <person name="Margalit H."/>
            <person name="Martienssen R."/>
            <person name="Nieduszynski C.A."/>
            <person name="Spatafora J.W."/>
            <person name="Friedman N."/>
            <person name="Dalgaard J.Z."/>
            <person name="Baumann P."/>
            <person name="Niki H."/>
            <person name="Regev A."/>
            <person name="Nusbaum C."/>
        </authorList>
    </citation>
    <scope>NUCLEOTIDE SEQUENCE [LARGE SCALE GENOMIC DNA]</scope>
    <source>
        <strain evidence="7">yFS275 / FY16936</strain>
    </source>
</reference>
<dbReference type="GO" id="GO:0008143">
    <property type="term" value="F:poly(A) binding"/>
    <property type="evidence" value="ECO:0000318"/>
    <property type="project" value="GO_Central"/>
</dbReference>
<dbReference type="InterPro" id="IPR030844">
    <property type="entry name" value="PAN3"/>
</dbReference>
<dbReference type="AlphaFoldDB" id="B6JZ84"/>
<sequence length="682" mass="75861">MSEKHSKFSSSSGKPFLSSTLYSFSANQEAATGSKPTASVGQLDSQNAGRGSVKTFTLSRNRSTAKLSAASPSFTPSSPTKKSLSPTMAKASAFVPKGKLYSSTLFSADKSKSSDDLVLPRKLVIPEFRPSMTSEIASASTPALASTMRSPSTLIPQQRLSPGSLRNSLVGNGAVSISNATTAVGTTVSEKSPSPKQIPRASPTVLHRSGSVPRGVDTFSSQHVSAGGPDVYATDLTRHIYAQFPPYSHRLDKRQLHKLNFFVANEPEKLFRQARVEALQYQESSQLPQQIFTYHSFVPRRTITPCLPNLGYTTHIYKGVNGADGKSYIFVRLQNFRLAQERSISNVTAWMKVDSPAVLRMKEAFTTRAFSDQSIVFVYDFFPACPTLHDLFFSSPVFRKKSSQLMHPTAFQATNEVLWCFASQLVSALYSIHSVGVAARLLTPKNVLMTGKMRLSIFGMGVLDVICDDGTPVHVRQREDFHSLGLLLLSLACGVDGVNDENKEEYLKQYTSLSTSDASFVQLLQVLMNDPKVTARKLVPIIFPHSLENYERSLLLEDYYESLMARYLEDDRLLRLLCKLEFLDDRPEHADDTAWGMSGMYYPIILFRKYLARLRVDSDGTKSMDYAHMLACLNKLDVGTEENVFLEDEFSRILVSYKELKNLIRMAFLDLEKRASSNLTKK</sequence>
<evidence type="ECO:0000313" key="6">
    <source>
        <dbReference type="JaponicusDB" id="SJAG_01910"/>
    </source>
</evidence>
<dbReference type="GO" id="GO:0000289">
    <property type="term" value="P:nuclear-transcribed mRNA poly(A) tail shortening"/>
    <property type="evidence" value="ECO:0000318"/>
    <property type="project" value="GO_Central"/>
</dbReference>
<evidence type="ECO:0000256" key="1">
    <source>
        <dbReference type="ARBA" id="ARBA00004496"/>
    </source>
</evidence>
<evidence type="ECO:0000256" key="2">
    <source>
        <dbReference type="ARBA" id="ARBA00022490"/>
    </source>
</evidence>
<gene>
    <name evidence="6" type="primary">pan3</name>
    <name evidence="5" type="ORF">SJAG_01910</name>
</gene>
<dbReference type="VEuPathDB" id="FungiDB:SJAG_01910"/>
<dbReference type="InterPro" id="IPR041332">
    <property type="entry name" value="Pan3_CK"/>
</dbReference>
<keyword evidence="2" id="KW-0963">Cytoplasm</keyword>
<feature type="region of interest" description="Disordered" evidence="3">
    <location>
        <begin position="32"/>
        <end position="86"/>
    </location>
</feature>
<feature type="compositionally biased region" description="Polar residues" evidence="3">
    <location>
        <begin position="186"/>
        <end position="195"/>
    </location>
</feature>
<dbReference type="OrthoDB" id="204958at2759"/>
<feature type="compositionally biased region" description="Low complexity" evidence="3">
    <location>
        <begin position="67"/>
        <end position="86"/>
    </location>
</feature>
<accession>B6JZ84</accession>
<dbReference type="OMA" id="NIPCRNE"/>
<dbReference type="eggNOG" id="KOG3741">
    <property type="taxonomic scope" value="Eukaryota"/>
</dbReference>
<dbReference type="Gene3D" id="1.10.287.3700">
    <property type="match status" value="1"/>
</dbReference>
<feature type="region of interest" description="Disordered" evidence="3">
    <location>
        <begin position="186"/>
        <end position="214"/>
    </location>
</feature>
<dbReference type="GO" id="GO:0000932">
    <property type="term" value="C:P-body"/>
    <property type="evidence" value="ECO:0000318"/>
    <property type="project" value="GO_Central"/>
</dbReference>
<dbReference type="EMBL" id="KE651168">
    <property type="protein sequence ID" value="EEB06852.1"/>
    <property type="molecule type" value="Genomic_DNA"/>
</dbReference>
<feature type="domain" description="Pan3 C-terminal knob" evidence="4">
    <location>
        <begin position="537"/>
        <end position="671"/>
    </location>
</feature>
<dbReference type="STRING" id="402676.B6JZ84"/>
<dbReference type="Proteomes" id="UP000001744">
    <property type="component" value="Unassembled WGS sequence"/>
</dbReference>
<dbReference type="Gene3D" id="1.10.510.10">
    <property type="entry name" value="Transferase(Phosphotransferase) domain 1"/>
    <property type="match status" value="1"/>
</dbReference>
<dbReference type="InterPro" id="IPR011009">
    <property type="entry name" value="Kinase-like_dom_sf"/>
</dbReference>
<dbReference type="GeneID" id="7048089"/>
<dbReference type="Pfam" id="PF18101">
    <property type="entry name" value="Pan3_CK"/>
    <property type="match status" value="1"/>
</dbReference>
<evidence type="ECO:0000313" key="5">
    <source>
        <dbReference type="EMBL" id="EEB06852.1"/>
    </source>
</evidence>
<dbReference type="SUPFAM" id="SSF56112">
    <property type="entry name" value="Protein kinase-like (PK-like)"/>
    <property type="match status" value="1"/>
</dbReference>
<feature type="compositionally biased region" description="Polar residues" evidence="3">
    <location>
        <begin position="32"/>
        <end position="66"/>
    </location>
</feature>
<dbReference type="PANTHER" id="PTHR12272:SF12">
    <property type="entry name" value="PAB-DEPENDENT POLY(A)-SPECIFIC RIBONUCLEASE SUBUNIT PAN3-LIKE"/>
    <property type="match status" value="1"/>
</dbReference>
<evidence type="ECO:0000313" key="7">
    <source>
        <dbReference type="Proteomes" id="UP000001744"/>
    </source>
</evidence>
<proteinExistence type="predicted"/>